<organism evidence="1 2">
    <name type="scientific">Streblomastix strix</name>
    <dbReference type="NCBI Taxonomy" id="222440"/>
    <lineage>
        <taxon>Eukaryota</taxon>
        <taxon>Metamonada</taxon>
        <taxon>Preaxostyla</taxon>
        <taxon>Oxymonadida</taxon>
        <taxon>Streblomastigidae</taxon>
        <taxon>Streblomastix</taxon>
    </lineage>
</organism>
<protein>
    <submittedName>
        <fullName evidence="1">Uncharacterized protein</fullName>
    </submittedName>
</protein>
<dbReference type="AlphaFoldDB" id="A0A5J4PWL9"/>
<feature type="non-terminal residue" evidence="1">
    <location>
        <position position="1"/>
    </location>
</feature>
<evidence type="ECO:0000313" key="1">
    <source>
        <dbReference type="EMBL" id="KAA6314057.1"/>
    </source>
</evidence>
<reference evidence="1 2" key="1">
    <citation type="submission" date="2019-03" db="EMBL/GenBank/DDBJ databases">
        <title>Single cell metagenomics reveals metabolic interactions within the superorganism composed of flagellate Streblomastix strix and complex community of Bacteroidetes bacteria on its surface.</title>
        <authorList>
            <person name="Treitli S.C."/>
            <person name="Kolisko M."/>
            <person name="Husnik F."/>
            <person name="Keeling P."/>
            <person name="Hampl V."/>
        </authorList>
    </citation>
    <scope>NUCLEOTIDE SEQUENCE [LARGE SCALE GENOMIC DNA]</scope>
    <source>
        <strain evidence="1">ST1C</strain>
    </source>
</reference>
<accession>A0A5J4PWL9</accession>
<evidence type="ECO:0000313" key="2">
    <source>
        <dbReference type="Proteomes" id="UP000324800"/>
    </source>
</evidence>
<dbReference type="EMBL" id="SNRW01048037">
    <property type="protein sequence ID" value="KAA6314057.1"/>
    <property type="molecule type" value="Genomic_DNA"/>
</dbReference>
<sequence>QYMRFREIDFEDADALMLSEPFNQALFRHEVQKFRSRYPNETTDRSYSRRQSDDFEPTRHYYNNHIESQYDIEDHVRRVGEHELQMNNFIIAFDFGYIVETVRYDEDQAQVVTYSIRQPHSNIQNALNVESQITSKEKLEKFIEYLPAKIIQDQERTLEDTKTRFIAIVSMVVLVYRKRAGGSAPAELQKFIKRK</sequence>
<proteinExistence type="predicted"/>
<feature type="non-terminal residue" evidence="1">
    <location>
        <position position="195"/>
    </location>
</feature>
<name>A0A5J4PWL9_9EUKA</name>
<comment type="caution">
    <text evidence="1">The sequence shown here is derived from an EMBL/GenBank/DDBJ whole genome shotgun (WGS) entry which is preliminary data.</text>
</comment>
<dbReference type="Proteomes" id="UP000324800">
    <property type="component" value="Unassembled WGS sequence"/>
</dbReference>
<gene>
    <name evidence="1" type="ORF">EZS28_055647</name>
</gene>